<name>A0AAV7RM45_PLEWA</name>
<dbReference type="AlphaFoldDB" id="A0AAV7RM45"/>
<comment type="caution">
    <text evidence="2">The sequence shown here is derived from an EMBL/GenBank/DDBJ whole genome shotgun (WGS) entry which is preliminary data.</text>
</comment>
<organism evidence="2 3">
    <name type="scientific">Pleurodeles waltl</name>
    <name type="common">Iberian ribbed newt</name>
    <dbReference type="NCBI Taxonomy" id="8319"/>
    <lineage>
        <taxon>Eukaryota</taxon>
        <taxon>Metazoa</taxon>
        <taxon>Chordata</taxon>
        <taxon>Craniata</taxon>
        <taxon>Vertebrata</taxon>
        <taxon>Euteleostomi</taxon>
        <taxon>Amphibia</taxon>
        <taxon>Batrachia</taxon>
        <taxon>Caudata</taxon>
        <taxon>Salamandroidea</taxon>
        <taxon>Salamandridae</taxon>
        <taxon>Pleurodelinae</taxon>
        <taxon>Pleurodeles</taxon>
    </lineage>
</organism>
<proteinExistence type="predicted"/>
<gene>
    <name evidence="2" type="ORF">NDU88_004629</name>
</gene>
<protein>
    <submittedName>
        <fullName evidence="2">Uncharacterized protein</fullName>
    </submittedName>
</protein>
<keyword evidence="3" id="KW-1185">Reference proteome</keyword>
<evidence type="ECO:0000313" key="2">
    <source>
        <dbReference type="EMBL" id="KAJ1151850.1"/>
    </source>
</evidence>
<dbReference type="Proteomes" id="UP001066276">
    <property type="component" value="Chromosome 5"/>
</dbReference>
<sequence length="240" mass="26320">MRGKKRPAGHSVEETPLCDCLPGPTGGVRPWRVEMEAPGLADHGRRASFTQDVGRPSTDGKDCGDAATGGKDIRMLENTIGRIEQELPTSPDRLGDCAEAHKQLLEALIRLEKYLYTAHRQLLHVEGDKAGVMLARSLKQETSHTPILSITDAKGRIVYSQEAINDVFCLHLGTCYVPPPLISASDIEAYLMRVTLPVLSSEARETLDHPLTKEKFASVISLLKTLKTLGNNGFPVEVYH</sequence>
<dbReference type="EMBL" id="JANPWB010000009">
    <property type="protein sequence ID" value="KAJ1151850.1"/>
    <property type="molecule type" value="Genomic_DNA"/>
</dbReference>
<accession>A0AAV7RM45</accession>
<evidence type="ECO:0000256" key="1">
    <source>
        <dbReference type="SAM" id="MobiDB-lite"/>
    </source>
</evidence>
<feature type="region of interest" description="Disordered" evidence="1">
    <location>
        <begin position="45"/>
        <end position="69"/>
    </location>
</feature>
<reference evidence="2" key="1">
    <citation type="journal article" date="2022" name="bioRxiv">
        <title>Sequencing and chromosome-scale assembly of the giantPleurodeles waltlgenome.</title>
        <authorList>
            <person name="Brown T."/>
            <person name="Elewa A."/>
            <person name="Iarovenko S."/>
            <person name="Subramanian E."/>
            <person name="Araus A.J."/>
            <person name="Petzold A."/>
            <person name="Susuki M."/>
            <person name="Suzuki K.-i.T."/>
            <person name="Hayashi T."/>
            <person name="Toyoda A."/>
            <person name="Oliveira C."/>
            <person name="Osipova E."/>
            <person name="Leigh N.D."/>
            <person name="Simon A."/>
            <person name="Yun M.H."/>
        </authorList>
    </citation>
    <scope>NUCLEOTIDE SEQUENCE</scope>
    <source>
        <strain evidence="2">20211129_DDA</strain>
        <tissue evidence="2">Liver</tissue>
    </source>
</reference>
<evidence type="ECO:0000313" key="3">
    <source>
        <dbReference type="Proteomes" id="UP001066276"/>
    </source>
</evidence>